<protein>
    <submittedName>
        <fullName evidence="1">Uncharacterized protein</fullName>
    </submittedName>
</protein>
<gene>
    <name evidence="1" type="ORF">Lalb_Chr03g0031421</name>
</gene>
<keyword evidence="2" id="KW-1185">Reference proteome</keyword>
<dbReference type="AlphaFoldDB" id="A0A6A4QQP4"/>
<dbReference type="EMBL" id="WOCE01000003">
    <property type="protein sequence ID" value="KAE9617065.1"/>
    <property type="molecule type" value="Genomic_DNA"/>
</dbReference>
<comment type="caution">
    <text evidence="1">The sequence shown here is derived from an EMBL/GenBank/DDBJ whole genome shotgun (WGS) entry which is preliminary data.</text>
</comment>
<sequence>MRYQVTMMMTMMISYNISRSAQSRDNWTIDVVSGSYVVGLKVWLLFDVTRPVL</sequence>
<accession>A0A6A4QQP4</accession>
<name>A0A6A4QQP4_LUPAL</name>
<reference evidence="2" key="1">
    <citation type="journal article" date="2020" name="Nat. Commun.">
        <title>Genome sequence of the cluster root forming white lupin.</title>
        <authorList>
            <person name="Hufnagel B."/>
            <person name="Marques A."/>
            <person name="Soriano A."/>
            <person name="Marques L."/>
            <person name="Divol F."/>
            <person name="Doumas P."/>
            <person name="Sallet E."/>
            <person name="Mancinotti D."/>
            <person name="Carrere S."/>
            <person name="Marande W."/>
            <person name="Arribat S."/>
            <person name="Keller J."/>
            <person name="Huneau C."/>
            <person name="Blein T."/>
            <person name="Aime D."/>
            <person name="Laguerre M."/>
            <person name="Taylor J."/>
            <person name="Schubert V."/>
            <person name="Nelson M."/>
            <person name="Geu-Flores F."/>
            <person name="Crespi M."/>
            <person name="Gallardo-Guerrero K."/>
            <person name="Delaux P.-M."/>
            <person name="Salse J."/>
            <person name="Berges H."/>
            <person name="Guyot R."/>
            <person name="Gouzy J."/>
            <person name="Peret B."/>
        </authorList>
    </citation>
    <scope>NUCLEOTIDE SEQUENCE [LARGE SCALE GENOMIC DNA]</scope>
    <source>
        <strain evidence="2">cv. Amiga</strain>
    </source>
</reference>
<proteinExistence type="predicted"/>
<evidence type="ECO:0000313" key="1">
    <source>
        <dbReference type="EMBL" id="KAE9617065.1"/>
    </source>
</evidence>
<organism evidence="1 2">
    <name type="scientific">Lupinus albus</name>
    <name type="common">White lupine</name>
    <name type="synonym">Lupinus termis</name>
    <dbReference type="NCBI Taxonomy" id="3870"/>
    <lineage>
        <taxon>Eukaryota</taxon>
        <taxon>Viridiplantae</taxon>
        <taxon>Streptophyta</taxon>
        <taxon>Embryophyta</taxon>
        <taxon>Tracheophyta</taxon>
        <taxon>Spermatophyta</taxon>
        <taxon>Magnoliopsida</taxon>
        <taxon>eudicotyledons</taxon>
        <taxon>Gunneridae</taxon>
        <taxon>Pentapetalae</taxon>
        <taxon>rosids</taxon>
        <taxon>fabids</taxon>
        <taxon>Fabales</taxon>
        <taxon>Fabaceae</taxon>
        <taxon>Papilionoideae</taxon>
        <taxon>50 kb inversion clade</taxon>
        <taxon>genistoids sensu lato</taxon>
        <taxon>core genistoids</taxon>
        <taxon>Genisteae</taxon>
        <taxon>Lupinus</taxon>
    </lineage>
</organism>
<evidence type="ECO:0000313" key="2">
    <source>
        <dbReference type="Proteomes" id="UP000447434"/>
    </source>
</evidence>
<dbReference type="Proteomes" id="UP000447434">
    <property type="component" value="Chromosome 3"/>
</dbReference>